<dbReference type="Proteomes" id="UP000007755">
    <property type="component" value="Unassembled WGS sequence"/>
</dbReference>
<evidence type="ECO:0000313" key="2">
    <source>
        <dbReference type="EMBL" id="EGI58450.1"/>
    </source>
</evidence>
<organism evidence="3">
    <name type="scientific">Acromyrmex echinatior</name>
    <name type="common">Panamanian leafcutter ant</name>
    <name type="synonym">Acromyrmex octospinosus echinatior</name>
    <dbReference type="NCBI Taxonomy" id="103372"/>
    <lineage>
        <taxon>Eukaryota</taxon>
        <taxon>Metazoa</taxon>
        <taxon>Ecdysozoa</taxon>
        <taxon>Arthropoda</taxon>
        <taxon>Hexapoda</taxon>
        <taxon>Insecta</taxon>
        <taxon>Pterygota</taxon>
        <taxon>Neoptera</taxon>
        <taxon>Endopterygota</taxon>
        <taxon>Hymenoptera</taxon>
        <taxon>Apocrita</taxon>
        <taxon>Aculeata</taxon>
        <taxon>Formicoidea</taxon>
        <taxon>Formicidae</taxon>
        <taxon>Myrmicinae</taxon>
        <taxon>Acromyrmex</taxon>
    </lineage>
</organism>
<sequence length="226" mass="25909">MTGSPASLRKKSGVRRESDGEEESIGSIDLEILKRRENRDDFMDFVALRAGRMLQENFKKFATGNRDDMLIRHQCELNKFRRVVSGVITSQFRHKDNTRIPTRCDEITLPHHLAYQIHNAFIFDSSVNELHLADASNPSYELGYNPGTDDIQSDIRRRSHPPTQPTDRLRRKHGGCSLVRESLESKNYTESYSFSHSCAALVASHDDITNPHLLRSNFHGVLQCWV</sequence>
<gene>
    <name evidence="2" type="ORF">G5I_13416</name>
</gene>
<protein>
    <submittedName>
        <fullName evidence="2">Uncharacterized protein</fullName>
    </submittedName>
</protein>
<evidence type="ECO:0000313" key="3">
    <source>
        <dbReference type="Proteomes" id="UP000007755"/>
    </source>
</evidence>
<proteinExistence type="predicted"/>
<keyword evidence="3" id="KW-1185">Reference proteome</keyword>
<feature type="region of interest" description="Disordered" evidence="1">
    <location>
        <begin position="146"/>
        <end position="172"/>
    </location>
</feature>
<dbReference type="InParanoid" id="F4X4Z3"/>
<accession>F4X4Z3</accession>
<name>F4X4Z3_ACREC</name>
<dbReference type="EMBL" id="GL888680">
    <property type="protein sequence ID" value="EGI58450.1"/>
    <property type="molecule type" value="Genomic_DNA"/>
</dbReference>
<dbReference type="AlphaFoldDB" id="F4X4Z3"/>
<evidence type="ECO:0000256" key="1">
    <source>
        <dbReference type="SAM" id="MobiDB-lite"/>
    </source>
</evidence>
<reference evidence="2" key="1">
    <citation type="submission" date="2011-02" db="EMBL/GenBank/DDBJ databases">
        <title>The genome of the leaf-cutting ant Acromyrmex echinatior suggests key adaptations to social evolution and fungus farming.</title>
        <authorList>
            <person name="Nygaard S."/>
            <person name="Zhang G."/>
        </authorList>
    </citation>
    <scope>NUCLEOTIDE SEQUENCE</scope>
</reference>
<feature type="region of interest" description="Disordered" evidence="1">
    <location>
        <begin position="1"/>
        <end position="24"/>
    </location>
</feature>